<organism evidence="1 2">
    <name type="scientific">Smittium culicis</name>
    <dbReference type="NCBI Taxonomy" id="133412"/>
    <lineage>
        <taxon>Eukaryota</taxon>
        <taxon>Fungi</taxon>
        <taxon>Fungi incertae sedis</taxon>
        <taxon>Zoopagomycota</taxon>
        <taxon>Kickxellomycotina</taxon>
        <taxon>Harpellomycetes</taxon>
        <taxon>Harpellales</taxon>
        <taxon>Legeriomycetaceae</taxon>
        <taxon>Smittium</taxon>
    </lineage>
</organism>
<name>A0A1R1XVR2_9FUNG</name>
<gene>
    <name evidence="1" type="ORF">AYI70_g5205</name>
</gene>
<accession>A0A1R1XVR2</accession>
<dbReference type="AlphaFoldDB" id="A0A1R1XVR2"/>
<dbReference type="EMBL" id="LSSN01001675">
    <property type="protein sequence ID" value="OMJ18698.1"/>
    <property type="molecule type" value="Genomic_DNA"/>
</dbReference>
<proteinExistence type="predicted"/>
<evidence type="ECO:0000313" key="2">
    <source>
        <dbReference type="Proteomes" id="UP000187283"/>
    </source>
</evidence>
<keyword evidence="2" id="KW-1185">Reference proteome</keyword>
<dbReference type="Proteomes" id="UP000187283">
    <property type="component" value="Unassembled WGS sequence"/>
</dbReference>
<comment type="caution">
    <text evidence="1">The sequence shown here is derived from an EMBL/GenBank/DDBJ whole genome shotgun (WGS) entry which is preliminary data.</text>
</comment>
<sequence length="67" mass="7626">MVTKFKRFEGILNVPIGELYVIDKSENKRFENVFFSGFSHICNMSLVIDLGVMLPEPTMPSYPAILT</sequence>
<evidence type="ECO:0000313" key="1">
    <source>
        <dbReference type="EMBL" id="OMJ18698.1"/>
    </source>
</evidence>
<protein>
    <submittedName>
        <fullName evidence="1">Uncharacterized protein</fullName>
    </submittedName>
</protein>
<reference evidence="1 2" key="1">
    <citation type="submission" date="2017-01" db="EMBL/GenBank/DDBJ databases">
        <authorList>
            <person name="Mah S.A."/>
            <person name="Swanson W.J."/>
            <person name="Moy G.W."/>
            <person name="Vacquier V.D."/>
        </authorList>
    </citation>
    <scope>NUCLEOTIDE SEQUENCE [LARGE SCALE GENOMIC DNA]</scope>
    <source>
        <strain evidence="1 2">GSMNP</strain>
    </source>
</reference>